<comment type="caution">
    <text evidence="2">The sequence shown here is derived from an EMBL/GenBank/DDBJ whole genome shotgun (WGS) entry which is preliminary data.</text>
</comment>
<dbReference type="EMBL" id="MTKO01000053">
    <property type="protein sequence ID" value="RWX46724.1"/>
    <property type="molecule type" value="Genomic_DNA"/>
</dbReference>
<evidence type="ECO:0000313" key="3">
    <source>
        <dbReference type="Proteomes" id="UP000287853"/>
    </source>
</evidence>
<feature type="transmembrane region" description="Helical" evidence="1">
    <location>
        <begin position="61"/>
        <end position="80"/>
    </location>
</feature>
<keyword evidence="1" id="KW-1133">Transmembrane helix</keyword>
<protein>
    <submittedName>
        <fullName evidence="2">Uncharacterized protein</fullName>
    </submittedName>
</protein>
<keyword evidence="1" id="KW-0812">Transmembrane</keyword>
<name>A0A3S3U9F4_9BACT</name>
<dbReference type="AlphaFoldDB" id="A0A3S3U9F4"/>
<sequence>MMLRTRNGLKKLEQKRRDNITEATKELLENDDVDAADKALHKVKLSQELQTQYTLLSKKRFISPLFILLCLLIFSFLWFFHHPNPRIHLDLEVETAVFRLAERRDFTWQKSSGLKTERFFVDGHFIVDAPGLGLDGSGERLSVEGVNVSLTQFTISKGARLEIERSKDGISLYIYEGLAQGLLEIQDGSLRLQGDGTPAVLSVQLPVPETLRFSTGNHSEHRLHLRLQTDDDWQLYGLQVTDMRFQQEMPPDSNNFISSIRKGTIELPEIKRKEKLLGHDWLHMKKISSTRLVLDFPSKGAEYFDLIFQGRAASIEVGPDDFEQDLTPSLLTWIYHQKQLFFYWGSLVFIYGLLTNLRTLLARR</sequence>
<accession>A0A3S3U9F4</accession>
<evidence type="ECO:0000313" key="2">
    <source>
        <dbReference type="EMBL" id="RWX46724.1"/>
    </source>
</evidence>
<keyword evidence="1" id="KW-0472">Membrane</keyword>
<keyword evidence="3" id="KW-1185">Reference proteome</keyword>
<dbReference type="Proteomes" id="UP000287853">
    <property type="component" value="Unassembled WGS sequence"/>
</dbReference>
<proteinExistence type="predicted"/>
<organism evidence="2 3">
    <name type="scientific">Candidatus Electrothrix aarhusensis</name>
    <dbReference type="NCBI Taxonomy" id="1859131"/>
    <lineage>
        <taxon>Bacteria</taxon>
        <taxon>Pseudomonadati</taxon>
        <taxon>Thermodesulfobacteriota</taxon>
        <taxon>Desulfobulbia</taxon>
        <taxon>Desulfobulbales</taxon>
        <taxon>Desulfobulbaceae</taxon>
        <taxon>Candidatus Electrothrix</taxon>
    </lineage>
</organism>
<evidence type="ECO:0000256" key="1">
    <source>
        <dbReference type="SAM" id="Phobius"/>
    </source>
</evidence>
<gene>
    <name evidence="2" type="ORF">H206_03632</name>
</gene>
<feature type="transmembrane region" description="Helical" evidence="1">
    <location>
        <begin position="341"/>
        <end position="361"/>
    </location>
</feature>
<reference evidence="2 3" key="1">
    <citation type="submission" date="2017-01" db="EMBL/GenBank/DDBJ databases">
        <title>The cable genome- insights into the physiology and evolution of filamentous bacteria capable of sulfide oxidation via long distance electron transfer.</title>
        <authorList>
            <person name="Schreiber L."/>
            <person name="Bjerg J.T."/>
            <person name="Boggild A."/>
            <person name="Van De Vossenberg J."/>
            <person name="Meysman F."/>
            <person name="Nielsen L.P."/>
            <person name="Schramm A."/>
            <person name="Kjeldsen K.U."/>
        </authorList>
    </citation>
    <scope>NUCLEOTIDE SEQUENCE [LARGE SCALE GENOMIC DNA]</scope>
    <source>
        <strain evidence="2">MCF</strain>
    </source>
</reference>